<dbReference type="EMBL" id="HBJA01035522">
    <property type="protein sequence ID" value="CAE0800872.1"/>
    <property type="molecule type" value="Transcribed_RNA"/>
</dbReference>
<name>A0A7S4FLC3_9EUGL</name>
<protein>
    <submittedName>
        <fullName evidence="1">Uncharacterized protein</fullName>
    </submittedName>
</protein>
<proteinExistence type="predicted"/>
<evidence type="ECO:0000313" key="1">
    <source>
        <dbReference type="EMBL" id="CAE0800872.1"/>
    </source>
</evidence>
<accession>A0A7S4FLC3</accession>
<organism evidence="1">
    <name type="scientific">Eutreptiella gymnastica</name>
    <dbReference type="NCBI Taxonomy" id="73025"/>
    <lineage>
        <taxon>Eukaryota</taxon>
        <taxon>Discoba</taxon>
        <taxon>Euglenozoa</taxon>
        <taxon>Euglenida</taxon>
        <taxon>Spirocuta</taxon>
        <taxon>Euglenophyceae</taxon>
        <taxon>Eutreptiales</taxon>
        <taxon>Eutreptiaceae</taxon>
        <taxon>Eutreptiella</taxon>
    </lineage>
</organism>
<gene>
    <name evidence="1" type="ORF">EGYM00163_LOCUS11993</name>
</gene>
<reference evidence="1" key="1">
    <citation type="submission" date="2021-01" db="EMBL/GenBank/DDBJ databases">
        <authorList>
            <person name="Corre E."/>
            <person name="Pelletier E."/>
            <person name="Niang G."/>
            <person name="Scheremetjew M."/>
            <person name="Finn R."/>
            <person name="Kale V."/>
            <person name="Holt S."/>
            <person name="Cochrane G."/>
            <person name="Meng A."/>
            <person name="Brown T."/>
            <person name="Cohen L."/>
        </authorList>
    </citation>
    <scope>NUCLEOTIDE SEQUENCE</scope>
    <source>
        <strain evidence="1">CCMP1594</strain>
    </source>
</reference>
<dbReference type="AlphaFoldDB" id="A0A7S4FLC3"/>
<sequence>MCELTVWGCLCGLISDLALPDQKTPPPPSVLHVFSGKIEMHVAAAIIFAEILSCLKAKTNVPFFPGHPVSKFALGHSSLAANCMYKYAVGQTARLVVPSHSATTYVI</sequence>